<name>A0ABV3M0C2_9ACTN</name>
<accession>A0ABV3M0C2</accession>
<protein>
    <submittedName>
        <fullName evidence="1">DUF2867 domain-containing protein</fullName>
    </submittedName>
</protein>
<keyword evidence="2" id="KW-1185">Reference proteome</keyword>
<reference evidence="1 2" key="1">
    <citation type="submission" date="2024-06" db="EMBL/GenBank/DDBJ databases">
        <title>The Natural Products Discovery Center: Release of the First 8490 Sequenced Strains for Exploring Actinobacteria Biosynthetic Diversity.</title>
        <authorList>
            <person name="Kalkreuter E."/>
            <person name="Kautsar S.A."/>
            <person name="Yang D."/>
            <person name="Bader C.D."/>
            <person name="Teijaro C.N."/>
            <person name="Fluegel L."/>
            <person name="Davis C.M."/>
            <person name="Simpson J.R."/>
            <person name="Lauterbach L."/>
            <person name="Steele A.D."/>
            <person name="Gui C."/>
            <person name="Meng S."/>
            <person name="Li G."/>
            <person name="Viehrig K."/>
            <person name="Ye F."/>
            <person name="Su P."/>
            <person name="Kiefer A.F."/>
            <person name="Nichols A."/>
            <person name="Cepeda A.J."/>
            <person name="Yan W."/>
            <person name="Fan B."/>
            <person name="Jiang Y."/>
            <person name="Adhikari A."/>
            <person name="Zheng C.-J."/>
            <person name="Schuster L."/>
            <person name="Cowan T.M."/>
            <person name="Smanski M.J."/>
            <person name="Chevrette M.G."/>
            <person name="De Carvalho L.P.S."/>
            <person name="Shen B."/>
        </authorList>
    </citation>
    <scope>NUCLEOTIDE SEQUENCE [LARGE SCALE GENOMIC DNA]</scope>
    <source>
        <strain evidence="1 2">NPDC047833</strain>
    </source>
</reference>
<sequence length="193" mass="21602">MKLPDTAHTSRPWRIHEITPDFRLYDVWALPTPGGPGDFPLLVRDTVEGDTSDNPSAVARALFAIRWKLGKLFGWDRPDAGVGSRVATLRERLPADLREGPAGPEFEKLPFSSVYLTDDEWASEMSNRTVHGVMHLSWVPDGEGGYRGQMAVLVKPNGWWGKAYMAAIAPFRHLVVYPPLMRGIGEAWRAHSR</sequence>
<organism evidence="1 2">
    <name type="scientific">Streptomyces huasconensis</name>
    <dbReference type="NCBI Taxonomy" id="1854574"/>
    <lineage>
        <taxon>Bacteria</taxon>
        <taxon>Bacillati</taxon>
        <taxon>Actinomycetota</taxon>
        <taxon>Actinomycetes</taxon>
        <taxon>Kitasatosporales</taxon>
        <taxon>Streptomycetaceae</taxon>
        <taxon>Streptomyces</taxon>
    </lineage>
</organism>
<evidence type="ECO:0000313" key="2">
    <source>
        <dbReference type="Proteomes" id="UP001553843"/>
    </source>
</evidence>
<evidence type="ECO:0000313" key="1">
    <source>
        <dbReference type="EMBL" id="MEW2365159.1"/>
    </source>
</evidence>
<comment type="caution">
    <text evidence="1">The sequence shown here is derived from an EMBL/GenBank/DDBJ whole genome shotgun (WGS) entry which is preliminary data.</text>
</comment>
<dbReference type="Pfam" id="PF11066">
    <property type="entry name" value="DUF2867"/>
    <property type="match status" value="1"/>
</dbReference>
<dbReference type="Proteomes" id="UP001553843">
    <property type="component" value="Unassembled WGS sequence"/>
</dbReference>
<proteinExistence type="predicted"/>
<dbReference type="RefSeq" id="WP_359772842.1">
    <property type="nucleotide sequence ID" value="NZ_JBEYRR010000001.1"/>
</dbReference>
<dbReference type="EMBL" id="JBEYRS010000011">
    <property type="protein sequence ID" value="MEW2365159.1"/>
    <property type="molecule type" value="Genomic_DNA"/>
</dbReference>
<gene>
    <name evidence="1" type="ORF">AB0887_24825</name>
</gene>
<dbReference type="InterPro" id="IPR021295">
    <property type="entry name" value="DUF2867"/>
</dbReference>